<keyword evidence="7" id="KW-1185">Reference proteome</keyword>
<dbReference type="EMBL" id="BMJQ01000011">
    <property type="protein sequence ID" value="GGF30968.1"/>
    <property type="molecule type" value="Genomic_DNA"/>
</dbReference>
<feature type="transmembrane region" description="Helical" evidence="4">
    <location>
        <begin position="100"/>
        <end position="125"/>
    </location>
</feature>
<dbReference type="PANTHER" id="PTHR11360">
    <property type="entry name" value="MONOCARBOXYLATE TRANSPORTER"/>
    <property type="match status" value="1"/>
</dbReference>
<gene>
    <name evidence="6" type="ORF">GCM10011611_41340</name>
</gene>
<feature type="transmembrane region" description="Helical" evidence="4">
    <location>
        <begin position="316"/>
        <end position="337"/>
    </location>
</feature>
<keyword evidence="2 4" id="KW-1133">Transmembrane helix</keyword>
<feature type="transmembrane region" description="Helical" evidence="4">
    <location>
        <begin position="146"/>
        <end position="167"/>
    </location>
</feature>
<dbReference type="PANTHER" id="PTHR11360:SF290">
    <property type="entry name" value="MONOCARBOXYLATE MFS PERMEASE"/>
    <property type="match status" value="1"/>
</dbReference>
<dbReference type="InterPro" id="IPR036259">
    <property type="entry name" value="MFS_trans_sf"/>
</dbReference>
<evidence type="ECO:0000256" key="4">
    <source>
        <dbReference type="SAM" id="Phobius"/>
    </source>
</evidence>
<dbReference type="Pfam" id="PF07690">
    <property type="entry name" value="MFS_1"/>
    <property type="match status" value="1"/>
</dbReference>
<organism evidence="6 7">
    <name type="scientific">Aliidongia dinghuensis</name>
    <dbReference type="NCBI Taxonomy" id="1867774"/>
    <lineage>
        <taxon>Bacteria</taxon>
        <taxon>Pseudomonadati</taxon>
        <taxon>Pseudomonadota</taxon>
        <taxon>Alphaproteobacteria</taxon>
        <taxon>Rhodospirillales</taxon>
        <taxon>Dongiaceae</taxon>
        <taxon>Aliidongia</taxon>
    </lineage>
</organism>
<feature type="transmembrane region" description="Helical" evidence="4">
    <location>
        <begin position="349"/>
        <end position="373"/>
    </location>
</feature>
<dbReference type="AlphaFoldDB" id="A0A8J2YWB1"/>
<keyword evidence="1 4" id="KW-0812">Transmembrane</keyword>
<feature type="domain" description="Major facilitator superfamily (MFS) profile" evidence="5">
    <location>
        <begin position="22"/>
        <end position="405"/>
    </location>
</feature>
<evidence type="ECO:0000256" key="1">
    <source>
        <dbReference type="ARBA" id="ARBA00022692"/>
    </source>
</evidence>
<reference evidence="6" key="2">
    <citation type="submission" date="2020-09" db="EMBL/GenBank/DDBJ databases">
        <authorList>
            <person name="Sun Q."/>
            <person name="Zhou Y."/>
        </authorList>
    </citation>
    <scope>NUCLEOTIDE SEQUENCE</scope>
    <source>
        <strain evidence="6">CGMCC 1.15725</strain>
    </source>
</reference>
<feature type="transmembrane region" description="Helical" evidence="4">
    <location>
        <begin position="265"/>
        <end position="283"/>
    </location>
</feature>
<keyword evidence="3 4" id="KW-0472">Membrane</keyword>
<reference evidence="6" key="1">
    <citation type="journal article" date="2014" name="Int. J. Syst. Evol. Microbiol.">
        <title>Complete genome sequence of Corynebacterium casei LMG S-19264T (=DSM 44701T), isolated from a smear-ripened cheese.</title>
        <authorList>
            <consortium name="US DOE Joint Genome Institute (JGI-PGF)"/>
            <person name="Walter F."/>
            <person name="Albersmeier A."/>
            <person name="Kalinowski J."/>
            <person name="Ruckert C."/>
        </authorList>
    </citation>
    <scope>NUCLEOTIDE SEQUENCE</scope>
    <source>
        <strain evidence="6">CGMCC 1.15725</strain>
    </source>
</reference>
<evidence type="ECO:0000256" key="3">
    <source>
        <dbReference type="ARBA" id="ARBA00023136"/>
    </source>
</evidence>
<feature type="transmembrane region" description="Helical" evidence="4">
    <location>
        <begin position="379"/>
        <end position="402"/>
    </location>
</feature>
<dbReference type="Proteomes" id="UP000646365">
    <property type="component" value="Unassembled WGS sequence"/>
</dbReference>
<dbReference type="InterPro" id="IPR011701">
    <property type="entry name" value="MFS"/>
</dbReference>
<feature type="transmembrane region" description="Helical" evidence="4">
    <location>
        <begin position="179"/>
        <end position="198"/>
    </location>
</feature>
<evidence type="ECO:0000313" key="6">
    <source>
        <dbReference type="EMBL" id="GGF30968.1"/>
    </source>
</evidence>
<evidence type="ECO:0000256" key="2">
    <source>
        <dbReference type="ARBA" id="ARBA00022989"/>
    </source>
</evidence>
<comment type="caution">
    <text evidence="6">The sequence shown here is derived from an EMBL/GenBank/DDBJ whole genome shotgun (WGS) entry which is preliminary data.</text>
</comment>
<name>A0A8J2YWB1_9PROT</name>
<dbReference type="InterPro" id="IPR050327">
    <property type="entry name" value="Proton-linked_MCT"/>
</dbReference>
<proteinExistence type="predicted"/>
<dbReference type="RefSeq" id="WP_189049291.1">
    <property type="nucleotide sequence ID" value="NZ_BMJQ01000011.1"/>
</dbReference>
<evidence type="ECO:0000259" key="5">
    <source>
        <dbReference type="PROSITE" id="PS50850"/>
    </source>
</evidence>
<evidence type="ECO:0000313" key="7">
    <source>
        <dbReference type="Proteomes" id="UP000646365"/>
    </source>
</evidence>
<dbReference type="SUPFAM" id="SSF103473">
    <property type="entry name" value="MFS general substrate transporter"/>
    <property type="match status" value="1"/>
</dbReference>
<dbReference type="InterPro" id="IPR020846">
    <property type="entry name" value="MFS_dom"/>
</dbReference>
<dbReference type="Gene3D" id="1.20.1250.20">
    <property type="entry name" value="MFS general substrate transporter like domains"/>
    <property type="match status" value="2"/>
</dbReference>
<dbReference type="PROSITE" id="PS50850">
    <property type="entry name" value="MFS"/>
    <property type="match status" value="1"/>
</dbReference>
<accession>A0A8J2YWB1</accession>
<dbReference type="GO" id="GO:0022857">
    <property type="term" value="F:transmembrane transporter activity"/>
    <property type="evidence" value="ECO:0007669"/>
    <property type="project" value="InterPro"/>
</dbReference>
<feature type="transmembrane region" description="Helical" evidence="4">
    <location>
        <begin position="225"/>
        <end position="245"/>
    </location>
</feature>
<protein>
    <submittedName>
        <fullName evidence="6">MFS transporter</fullName>
    </submittedName>
</protein>
<feature type="transmembrane region" description="Helical" evidence="4">
    <location>
        <begin position="290"/>
        <end position="310"/>
    </location>
</feature>
<feature type="transmembrane region" description="Helical" evidence="4">
    <location>
        <begin position="59"/>
        <end position="80"/>
    </location>
</feature>
<sequence>MVFSTSLAAGTADAHTPDSPYAFFRMGLSLLIASIAGVGMWAVIVVLPQVQAEFGVDRAAASMPYTVTMLGFAAGTIGLGRLADRAGIMAPLLIAGLSQGVGFVLAGFAPSLLVFSAAHLLIGLGSGAGFGPMMADISHWFMKRRGMAVVIVASGNYVAGAVWPLVINAALPHMGWRSSYEAIGLLLAAVLLPAAFFLRRRPSAHMIAAAASQVVGHGAGISRRLLLALLILAGFSCCMAMSMPQVHIVAYCGDLGYGPARGAEMLSLMLFLGVASRIGSGFVADAIGGIPTLLIGSFMQGLALLLYLYFDGLTSLYVVSGIFGLFQGGIVPMYAVICRELLPPKEAGAKIGLVVAATILGMAFGGYASGVIFDLTGSYRMAFLNGVLWNALNLAIAAWLLLRRRSGSQHAALTTGA</sequence>
<feature type="transmembrane region" description="Helical" evidence="4">
    <location>
        <begin position="24"/>
        <end position="47"/>
    </location>
</feature>